<evidence type="ECO:0000313" key="2">
    <source>
        <dbReference type="EMBL" id="KAH8092612.1"/>
    </source>
</evidence>
<protein>
    <recommendedName>
        <fullName evidence="4">F-box domain-containing protein</fullName>
    </recommendedName>
</protein>
<feature type="compositionally biased region" description="Polar residues" evidence="1">
    <location>
        <begin position="240"/>
        <end position="258"/>
    </location>
</feature>
<keyword evidence="3" id="KW-1185">Reference proteome</keyword>
<accession>A0A8K0UHZ9</accession>
<gene>
    <name evidence="2" type="ORF">BXZ70DRAFT_950654</name>
</gene>
<feature type="region of interest" description="Disordered" evidence="1">
    <location>
        <begin position="240"/>
        <end position="262"/>
    </location>
</feature>
<sequence length="533" mass="59906">MEDSERMAMQHSLFLAFPYDIHEMVVVYLAEYPVAISALAQTCRFFRSLLYFPADNHLWRNIFLGLYDDPRVAAAARLSPPTSNAGGAFLWDAEYKRRVWACNYFRKEQRLRSLQTLHRAFPVVDDPKTTLRAFETLLSLIHTAIPHDAIEGTAAVSPVDPTRPQPSLRELHSQLPTFPSATNSDTSKNLHAYSTVVNRGIPVDLVRALYTVNESFFEGDLQRAFLKYVAFSGMHAISPTPSSAHVQASDPNEPQTATVDRHPPLDVRDAAHLSMAATPRKITYNMDYPGPRRMFGPFRRLHPDPSPISSHFAVDWRHVAAMRQVVEEAIVAEYGEEAPIVKPDALRDGRWIAAPVAASSDDEHPSGDVSADRDWAGVAGIWRRLVTWYDYELLEALNDSDFDEQLMRMATDSEVHTPTIMRLRVVSYTHDDGSPEGFPTINFEGQSGIVGDDEEVIDHEERYMDGSVSLLGDDNIRWSMCTYQDATKQKRQWGSEGVQLGGVGSIAGVLGLWTGATHRPEDPIGSWWQWRVQ</sequence>
<dbReference type="AlphaFoldDB" id="A0A8K0UHZ9"/>
<comment type="caution">
    <text evidence="2">The sequence shown here is derived from an EMBL/GenBank/DDBJ whole genome shotgun (WGS) entry which is preliminary data.</text>
</comment>
<name>A0A8K0UHZ9_9AGAR</name>
<dbReference type="Proteomes" id="UP000813824">
    <property type="component" value="Unassembled WGS sequence"/>
</dbReference>
<evidence type="ECO:0008006" key="4">
    <source>
        <dbReference type="Google" id="ProtNLM"/>
    </source>
</evidence>
<dbReference type="InterPro" id="IPR036047">
    <property type="entry name" value="F-box-like_dom_sf"/>
</dbReference>
<dbReference type="SUPFAM" id="SSF81383">
    <property type="entry name" value="F-box domain"/>
    <property type="match status" value="1"/>
</dbReference>
<proteinExistence type="predicted"/>
<evidence type="ECO:0000313" key="3">
    <source>
        <dbReference type="Proteomes" id="UP000813824"/>
    </source>
</evidence>
<dbReference type="OrthoDB" id="3226064at2759"/>
<reference evidence="2" key="1">
    <citation type="journal article" date="2021" name="New Phytol.">
        <title>Evolutionary innovations through gain and loss of genes in the ectomycorrhizal Boletales.</title>
        <authorList>
            <person name="Wu G."/>
            <person name="Miyauchi S."/>
            <person name="Morin E."/>
            <person name="Kuo A."/>
            <person name="Drula E."/>
            <person name="Varga T."/>
            <person name="Kohler A."/>
            <person name="Feng B."/>
            <person name="Cao Y."/>
            <person name="Lipzen A."/>
            <person name="Daum C."/>
            <person name="Hundley H."/>
            <person name="Pangilinan J."/>
            <person name="Johnson J."/>
            <person name="Barry K."/>
            <person name="LaButti K."/>
            <person name="Ng V."/>
            <person name="Ahrendt S."/>
            <person name="Min B."/>
            <person name="Choi I.G."/>
            <person name="Park H."/>
            <person name="Plett J.M."/>
            <person name="Magnuson J."/>
            <person name="Spatafora J.W."/>
            <person name="Nagy L.G."/>
            <person name="Henrissat B."/>
            <person name="Grigoriev I.V."/>
            <person name="Yang Z.L."/>
            <person name="Xu J."/>
            <person name="Martin F.M."/>
        </authorList>
    </citation>
    <scope>NUCLEOTIDE SEQUENCE</scope>
    <source>
        <strain evidence="2">KKN 215</strain>
    </source>
</reference>
<dbReference type="EMBL" id="JAEVFJ010000031">
    <property type="protein sequence ID" value="KAH8092612.1"/>
    <property type="molecule type" value="Genomic_DNA"/>
</dbReference>
<organism evidence="2 3">
    <name type="scientific">Cristinia sonorae</name>
    <dbReference type="NCBI Taxonomy" id="1940300"/>
    <lineage>
        <taxon>Eukaryota</taxon>
        <taxon>Fungi</taxon>
        <taxon>Dikarya</taxon>
        <taxon>Basidiomycota</taxon>
        <taxon>Agaricomycotina</taxon>
        <taxon>Agaricomycetes</taxon>
        <taxon>Agaricomycetidae</taxon>
        <taxon>Agaricales</taxon>
        <taxon>Pleurotineae</taxon>
        <taxon>Stephanosporaceae</taxon>
        <taxon>Cristinia</taxon>
    </lineage>
</organism>
<evidence type="ECO:0000256" key="1">
    <source>
        <dbReference type="SAM" id="MobiDB-lite"/>
    </source>
</evidence>